<organism evidence="1 2">
    <name type="scientific">Collimonas pratensis</name>
    <dbReference type="NCBI Taxonomy" id="279113"/>
    <lineage>
        <taxon>Bacteria</taxon>
        <taxon>Pseudomonadati</taxon>
        <taxon>Pseudomonadota</taxon>
        <taxon>Betaproteobacteria</taxon>
        <taxon>Burkholderiales</taxon>
        <taxon>Oxalobacteraceae</taxon>
        <taxon>Collimonas</taxon>
    </lineage>
</organism>
<dbReference type="EMBL" id="CP013236">
    <property type="protein sequence ID" value="AMP13129.1"/>
    <property type="molecule type" value="Genomic_DNA"/>
</dbReference>
<keyword evidence="2" id="KW-1185">Reference proteome</keyword>
<proteinExistence type="predicted"/>
<accession>A0ABN4MA61</accession>
<reference evidence="1 2" key="1">
    <citation type="submission" date="2015-11" db="EMBL/GenBank/DDBJ databases">
        <title>Exploring the genomic traits of fungus-feeding bacterial genus Collimonas.</title>
        <authorList>
            <person name="Song C."/>
            <person name="Schmidt R."/>
            <person name="de Jager V."/>
            <person name="Krzyzanowska D."/>
            <person name="Jongedijk E."/>
            <person name="Cankar K."/>
            <person name="Beekwilder J."/>
            <person name="van Veen A."/>
            <person name="de Boer W."/>
            <person name="van Veen J.A."/>
            <person name="Garbeva P."/>
        </authorList>
    </citation>
    <scope>NUCLEOTIDE SEQUENCE [LARGE SCALE GENOMIC DNA]</scope>
    <source>
        <strain evidence="1 2">Ter291</strain>
    </source>
</reference>
<name>A0ABN4MA61_9BURK</name>
<protein>
    <submittedName>
        <fullName evidence="1">Uncharacterized protein</fullName>
    </submittedName>
</protein>
<gene>
    <name evidence="1" type="ORF">CPter291_0850</name>
</gene>
<evidence type="ECO:0000313" key="1">
    <source>
        <dbReference type="EMBL" id="AMP13129.1"/>
    </source>
</evidence>
<evidence type="ECO:0000313" key="2">
    <source>
        <dbReference type="Proteomes" id="UP000074914"/>
    </source>
</evidence>
<dbReference type="Proteomes" id="UP000074914">
    <property type="component" value="Chromosome"/>
</dbReference>
<sequence length="45" mass="5701">MYLFVTNIYNFFYMKTPWLYPLKWLKLRQKIEKKAIEINHTDTLF</sequence>